<evidence type="ECO:0000313" key="16">
    <source>
        <dbReference type="Proteomes" id="UP000002008"/>
    </source>
</evidence>
<dbReference type="SMART" id="SM00388">
    <property type="entry name" value="HisKA"/>
    <property type="match status" value="1"/>
</dbReference>
<dbReference type="PANTHER" id="PTHR42878:SF7">
    <property type="entry name" value="SENSOR HISTIDINE KINASE GLRK"/>
    <property type="match status" value="1"/>
</dbReference>
<dbReference type="SUPFAM" id="SSF47384">
    <property type="entry name" value="Homodimeric domain of signal transducing histidine kinase"/>
    <property type="match status" value="1"/>
</dbReference>
<dbReference type="GO" id="GO:0005524">
    <property type="term" value="F:ATP binding"/>
    <property type="evidence" value="ECO:0007669"/>
    <property type="project" value="UniProtKB-KW"/>
</dbReference>
<dbReference type="GO" id="GO:0000155">
    <property type="term" value="F:phosphorelay sensor kinase activity"/>
    <property type="evidence" value="ECO:0007669"/>
    <property type="project" value="InterPro"/>
</dbReference>
<dbReference type="PATRIC" id="fig|324602.8.peg.1339"/>
<keyword evidence="16" id="KW-1185">Reference proteome</keyword>
<dbReference type="CDD" id="cd00075">
    <property type="entry name" value="HATPase"/>
    <property type="match status" value="1"/>
</dbReference>
<dbReference type="SMART" id="SM00065">
    <property type="entry name" value="GAF"/>
    <property type="match status" value="2"/>
</dbReference>
<dbReference type="STRING" id="324602.Caur_1171"/>
<evidence type="ECO:0000256" key="6">
    <source>
        <dbReference type="ARBA" id="ARBA00022692"/>
    </source>
</evidence>
<dbReference type="InterPro" id="IPR035965">
    <property type="entry name" value="PAS-like_dom_sf"/>
</dbReference>
<dbReference type="InterPro" id="IPR005467">
    <property type="entry name" value="His_kinase_dom"/>
</dbReference>
<evidence type="ECO:0000256" key="5">
    <source>
        <dbReference type="ARBA" id="ARBA00022679"/>
    </source>
</evidence>
<keyword evidence="7" id="KW-0547">Nucleotide-binding</keyword>
<feature type="domain" description="Histidine kinase" evidence="13">
    <location>
        <begin position="502"/>
        <end position="723"/>
    </location>
</feature>
<evidence type="ECO:0000256" key="12">
    <source>
        <dbReference type="ARBA" id="ARBA00023136"/>
    </source>
</evidence>
<dbReference type="InterPro" id="IPR036097">
    <property type="entry name" value="HisK_dim/P_sf"/>
</dbReference>
<evidence type="ECO:0000256" key="11">
    <source>
        <dbReference type="ARBA" id="ARBA00023012"/>
    </source>
</evidence>
<comment type="subcellular location">
    <subcellularLocation>
        <location evidence="2">Membrane</location>
        <topology evidence="2">Multi-pass membrane protein</topology>
    </subcellularLocation>
</comment>
<dbReference type="GO" id="GO:0000156">
    <property type="term" value="F:phosphorelay response regulator activity"/>
    <property type="evidence" value="ECO:0000318"/>
    <property type="project" value="GO_Central"/>
</dbReference>
<dbReference type="eggNOG" id="COG2203">
    <property type="taxonomic scope" value="Bacteria"/>
</dbReference>
<dbReference type="PROSITE" id="PS50113">
    <property type="entry name" value="PAC"/>
    <property type="match status" value="1"/>
</dbReference>
<dbReference type="InterPro" id="IPR004358">
    <property type="entry name" value="Sig_transdc_His_kin-like_C"/>
</dbReference>
<dbReference type="CDD" id="cd00082">
    <property type="entry name" value="HisKA"/>
    <property type="match status" value="1"/>
</dbReference>
<dbReference type="InterPro" id="IPR050351">
    <property type="entry name" value="BphY/WalK/GraS-like"/>
</dbReference>
<keyword evidence="9" id="KW-0067">ATP-binding</keyword>
<dbReference type="Proteomes" id="UP000002008">
    <property type="component" value="Chromosome"/>
</dbReference>
<dbReference type="InterPro" id="IPR003594">
    <property type="entry name" value="HATPase_dom"/>
</dbReference>
<evidence type="ECO:0000313" key="15">
    <source>
        <dbReference type="EMBL" id="ABY34401.1"/>
    </source>
</evidence>
<evidence type="ECO:0000259" key="13">
    <source>
        <dbReference type="PROSITE" id="PS50109"/>
    </source>
</evidence>
<evidence type="ECO:0000256" key="8">
    <source>
        <dbReference type="ARBA" id="ARBA00022777"/>
    </source>
</evidence>
<organism evidence="15 16">
    <name type="scientific">Chloroflexus aurantiacus (strain ATCC 29366 / DSM 635 / J-10-fl)</name>
    <dbReference type="NCBI Taxonomy" id="324602"/>
    <lineage>
        <taxon>Bacteria</taxon>
        <taxon>Bacillati</taxon>
        <taxon>Chloroflexota</taxon>
        <taxon>Chloroflexia</taxon>
        <taxon>Chloroflexales</taxon>
        <taxon>Chloroflexineae</taxon>
        <taxon>Chloroflexaceae</taxon>
        <taxon>Chloroflexus</taxon>
    </lineage>
</organism>
<dbReference type="PANTHER" id="PTHR42878">
    <property type="entry name" value="TWO-COMPONENT HISTIDINE KINASE"/>
    <property type="match status" value="1"/>
</dbReference>
<dbReference type="FunFam" id="1.10.287.130:FF:000001">
    <property type="entry name" value="Two-component sensor histidine kinase"/>
    <property type="match status" value="1"/>
</dbReference>
<keyword evidence="6" id="KW-0812">Transmembrane</keyword>
<evidence type="ECO:0000256" key="10">
    <source>
        <dbReference type="ARBA" id="ARBA00022989"/>
    </source>
</evidence>
<dbReference type="EC" id="2.7.13.3" evidence="3"/>
<keyword evidence="4" id="KW-0597">Phosphoprotein</keyword>
<dbReference type="Pfam" id="PF13185">
    <property type="entry name" value="GAF_2"/>
    <property type="match status" value="1"/>
</dbReference>
<dbReference type="InterPro" id="IPR000700">
    <property type="entry name" value="PAS-assoc_C"/>
</dbReference>
<accession>A9WJC4</accession>
<feature type="domain" description="PAC" evidence="14">
    <location>
        <begin position="444"/>
        <end position="498"/>
    </location>
</feature>
<dbReference type="EnsemblBacteria" id="ABY34401">
    <property type="protein sequence ID" value="ABY34401"/>
    <property type="gene ID" value="Caur_1171"/>
</dbReference>
<evidence type="ECO:0000256" key="9">
    <source>
        <dbReference type="ARBA" id="ARBA00022840"/>
    </source>
</evidence>
<dbReference type="InterPro" id="IPR029016">
    <property type="entry name" value="GAF-like_dom_sf"/>
</dbReference>
<comment type="catalytic activity">
    <reaction evidence="1">
        <text>ATP + protein L-histidine = ADP + protein N-phospho-L-histidine.</text>
        <dbReference type="EC" id="2.7.13.3"/>
    </reaction>
</comment>
<dbReference type="SUPFAM" id="SSF55785">
    <property type="entry name" value="PYP-like sensor domain (PAS domain)"/>
    <property type="match status" value="1"/>
</dbReference>
<dbReference type="AlphaFoldDB" id="A9WJC4"/>
<dbReference type="InParanoid" id="A9WJC4"/>
<dbReference type="Pfam" id="PF02518">
    <property type="entry name" value="HATPase_c"/>
    <property type="match status" value="1"/>
</dbReference>
<keyword evidence="5 15" id="KW-0808">Transferase</keyword>
<keyword evidence="12" id="KW-0472">Membrane</keyword>
<dbReference type="InterPro" id="IPR000014">
    <property type="entry name" value="PAS"/>
</dbReference>
<keyword evidence="10" id="KW-1133">Transmembrane helix</keyword>
<dbReference type="HOGENOM" id="CLU_369107_0_0_0"/>
<gene>
    <name evidence="15" type="ordered locus">Caur_1171</name>
</gene>
<evidence type="ECO:0000259" key="14">
    <source>
        <dbReference type="PROSITE" id="PS50113"/>
    </source>
</evidence>
<proteinExistence type="predicted"/>
<evidence type="ECO:0000256" key="4">
    <source>
        <dbReference type="ARBA" id="ARBA00022553"/>
    </source>
</evidence>
<dbReference type="EMBL" id="CP000909">
    <property type="protein sequence ID" value="ABY34401.1"/>
    <property type="molecule type" value="Genomic_DNA"/>
</dbReference>
<dbReference type="Gene3D" id="3.30.450.20">
    <property type="entry name" value="PAS domain"/>
    <property type="match status" value="1"/>
</dbReference>
<dbReference type="Gene3D" id="3.30.565.10">
    <property type="entry name" value="Histidine kinase-like ATPase, C-terminal domain"/>
    <property type="match status" value="1"/>
</dbReference>
<dbReference type="CDD" id="cd00130">
    <property type="entry name" value="PAS"/>
    <property type="match status" value="1"/>
</dbReference>
<dbReference type="Pfam" id="PF00512">
    <property type="entry name" value="HisKA"/>
    <property type="match status" value="1"/>
</dbReference>
<dbReference type="GO" id="GO:0016020">
    <property type="term" value="C:membrane"/>
    <property type="evidence" value="ECO:0007669"/>
    <property type="project" value="UniProtKB-SubCell"/>
</dbReference>
<dbReference type="eggNOG" id="COG5002">
    <property type="taxonomic scope" value="Bacteria"/>
</dbReference>
<name>A9WJC4_CHLAA</name>
<evidence type="ECO:0000256" key="7">
    <source>
        <dbReference type="ARBA" id="ARBA00022741"/>
    </source>
</evidence>
<protein>
    <recommendedName>
        <fullName evidence="3">histidine kinase</fullName>
        <ecNumber evidence="3">2.7.13.3</ecNumber>
    </recommendedName>
</protein>
<dbReference type="GO" id="GO:0007234">
    <property type="term" value="P:osmosensory signaling via phosphorelay pathway"/>
    <property type="evidence" value="ECO:0000318"/>
    <property type="project" value="GO_Central"/>
</dbReference>
<dbReference type="PRINTS" id="PR00344">
    <property type="entry name" value="BCTRLSENSOR"/>
</dbReference>
<dbReference type="FunCoup" id="A9WJC4">
    <property type="interactions" value="99"/>
</dbReference>
<sequence length="742" mass="81804">MTEHQPELSASDQMIERAVSGEGIQHWLKISAAWLALQEPERLFPTLVSSFAEHLPAVRTVILWLVTTGGLQPVAHAGFTIPSAISEHWLRVRLRPGEGAAGLAWQRETVIQQHGEHGYRELQGIASPQAQTVFQAIGDLLPRSLLVTAIPLRAGHTLVGVLELASNANEPLGIEMADFEVIAGIVAAAIRNAQLYDELRRSHQRLKAFDAVVTSISTAADLPDLVQSVLTVVLELTPAQSGALLIFDPAQERLQVSAWCNIDLTALACFDQVSVDATPCAEVVRYGQPAFRPLLSERGESALIEAGMAAAAYLPLLAGGTVTGVLALFGDIELTKAIDKDMLMPICNQVGFAIANVRLYEDSQHERRKFHTVIESIAEGVLLCDRYGRLTLANQAAHDLLSCATLSFETPLATVPDLYDLRDLDGNALTPDDLPFTRALRGETFYDYRVMRRLPDNSERFFSFSGAPAVNEQGEVEGAVITFRDITATQKVQRAKDEFLAVAAHELRSPLAAVRSYADLLLRREQQREGDHRDLHGLTILSQQVAHMLRLVDNLLDVSRLDAGQFDLQYQQVNLVGLAQQVIDQQRPNAGQRDLLLEAESAELMVTCDAMRIRQVLTNLISNAIKYSPPDSVISVRLRSATLLNNNAPAVLISVSDQGPGIPPEEQERVFQRYYRAPGRRAEGLGLGLYLSREIVQLHGGQIWIESREGQGSTFMVLLPVERMQRSRTERMNRSFELSAEI</sequence>
<dbReference type="InterPro" id="IPR003661">
    <property type="entry name" value="HisK_dim/P_dom"/>
</dbReference>
<keyword evidence="11" id="KW-0902">Two-component regulatory system</keyword>
<reference evidence="16" key="1">
    <citation type="journal article" date="2011" name="BMC Genomics">
        <title>Complete genome sequence of the filamentous anoxygenic phototrophic bacterium Chloroflexus aurantiacus.</title>
        <authorList>
            <person name="Tang K.H."/>
            <person name="Barry K."/>
            <person name="Chertkov O."/>
            <person name="Dalin E."/>
            <person name="Han C.S."/>
            <person name="Hauser L.J."/>
            <person name="Honchak B.M."/>
            <person name="Karbach L.E."/>
            <person name="Land M.L."/>
            <person name="Lapidus A."/>
            <person name="Larimer F.W."/>
            <person name="Mikhailova N."/>
            <person name="Pitluck S."/>
            <person name="Pierson B.K."/>
            <person name="Blankenship R.E."/>
        </authorList>
    </citation>
    <scope>NUCLEOTIDE SEQUENCE [LARGE SCALE GENOMIC DNA]</scope>
    <source>
        <strain evidence="16">ATCC 29366 / DSM 635 / J-10-fl</strain>
    </source>
</reference>
<dbReference type="InterPro" id="IPR003018">
    <property type="entry name" value="GAF"/>
</dbReference>
<dbReference type="Pfam" id="PF08448">
    <property type="entry name" value="PAS_4"/>
    <property type="match status" value="1"/>
</dbReference>
<dbReference type="InterPro" id="IPR013656">
    <property type="entry name" value="PAS_4"/>
</dbReference>
<evidence type="ECO:0000256" key="1">
    <source>
        <dbReference type="ARBA" id="ARBA00000085"/>
    </source>
</evidence>
<dbReference type="InterPro" id="IPR036890">
    <property type="entry name" value="HATPase_C_sf"/>
</dbReference>
<evidence type="ECO:0000256" key="2">
    <source>
        <dbReference type="ARBA" id="ARBA00004141"/>
    </source>
</evidence>
<dbReference type="FunFam" id="3.30.565.10:FF:000244">
    <property type="entry name" value="Two-component sensor histidine kinase"/>
    <property type="match status" value="1"/>
</dbReference>
<dbReference type="PROSITE" id="PS50109">
    <property type="entry name" value="HIS_KIN"/>
    <property type="match status" value="1"/>
</dbReference>
<dbReference type="SUPFAM" id="SSF55874">
    <property type="entry name" value="ATPase domain of HSP90 chaperone/DNA topoisomerase II/histidine kinase"/>
    <property type="match status" value="1"/>
</dbReference>
<dbReference type="Gene3D" id="1.10.287.130">
    <property type="match status" value="1"/>
</dbReference>
<dbReference type="GO" id="GO:0030295">
    <property type="term" value="F:protein kinase activator activity"/>
    <property type="evidence" value="ECO:0000318"/>
    <property type="project" value="GO_Central"/>
</dbReference>
<dbReference type="SUPFAM" id="SSF55781">
    <property type="entry name" value="GAF domain-like"/>
    <property type="match status" value="2"/>
</dbReference>
<dbReference type="SMART" id="SM00387">
    <property type="entry name" value="HATPase_c"/>
    <property type="match status" value="1"/>
</dbReference>
<dbReference type="RefSeq" id="WP_012257057.1">
    <property type="nucleotide sequence ID" value="NC_010175.1"/>
</dbReference>
<dbReference type="KEGG" id="cau:Caur_1171"/>
<evidence type="ECO:0000256" key="3">
    <source>
        <dbReference type="ARBA" id="ARBA00012438"/>
    </source>
</evidence>
<dbReference type="Gene3D" id="3.30.450.40">
    <property type="match status" value="2"/>
</dbReference>
<keyword evidence="8" id="KW-0418">Kinase</keyword>